<sequence>MKKSSKNAGIILMVIGLITIMKVVNKFIEEQPLRTSEYLLAVCGLVLFTIGIYAIRKASKASNS</sequence>
<reference evidence="3" key="1">
    <citation type="submission" date="2019-01" db="EMBL/GenBank/DDBJ databases">
        <title>Cytophagaceae bacterium strain CAR-16.</title>
        <authorList>
            <person name="Chen W.-M."/>
        </authorList>
    </citation>
    <scope>NUCLEOTIDE SEQUENCE [LARGE SCALE GENOMIC DNA]</scope>
    <source>
        <strain evidence="3">WWJ-16</strain>
    </source>
</reference>
<comment type="caution">
    <text evidence="2">The sequence shown here is derived from an EMBL/GenBank/DDBJ whole genome shotgun (WGS) entry which is preliminary data.</text>
</comment>
<organism evidence="2 3">
    <name type="scientific">Flavobacterium stagni</name>
    <dbReference type="NCBI Taxonomy" id="2506421"/>
    <lineage>
        <taxon>Bacteria</taxon>
        <taxon>Pseudomonadati</taxon>
        <taxon>Bacteroidota</taxon>
        <taxon>Flavobacteriia</taxon>
        <taxon>Flavobacteriales</taxon>
        <taxon>Flavobacteriaceae</taxon>
        <taxon>Flavobacterium</taxon>
    </lineage>
</organism>
<gene>
    <name evidence="2" type="ORF">EQG61_06185</name>
</gene>
<protein>
    <submittedName>
        <fullName evidence="2">Uncharacterized protein</fullName>
    </submittedName>
</protein>
<evidence type="ECO:0000313" key="2">
    <source>
        <dbReference type="EMBL" id="RXR22818.1"/>
    </source>
</evidence>
<keyword evidence="1" id="KW-0472">Membrane</keyword>
<evidence type="ECO:0000313" key="3">
    <source>
        <dbReference type="Proteomes" id="UP000289857"/>
    </source>
</evidence>
<keyword evidence="1" id="KW-1133">Transmembrane helix</keyword>
<dbReference type="EMBL" id="SBKN01000003">
    <property type="protein sequence ID" value="RXR22818.1"/>
    <property type="molecule type" value="Genomic_DNA"/>
</dbReference>
<feature type="transmembrane region" description="Helical" evidence="1">
    <location>
        <begin position="7"/>
        <end position="24"/>
    </location>
</feature>
<dbReference type="Proteomes" id="UP000289857">
    <property type="component" value="Unassembled WGS sequence"/>
</dbReference>
<evidence type="ECO:0000256" key="1">
    <source>
        <dbReference type="SAM" id="Phobius"/>
    </source>
</evidence>
<keyword evidence="1" id="KW-0812">Transmembrane</keyword>
<name>A0A4Q1K912_9FLAO</name>
<keyword evidence="3" id="KW-1185">Reference proteome</keyword>
<accession>A0A4Q1K912</accession>
<proteinExistence type="predicted"/>
<feature type="transmembrane region" description="Helical" evidence="1">
    <location>
        <begin position="36"/>
        <end position="55"/>
    </location>
</feature>
<dbReference type="RefSeq" id="WP_129461048.1">
    <property type="nucleotide sequence ID" value="NZ_SBKN01000003.1"/>
</dbReference>
<dbReference type="AlphaFoldDB" id="A0A4Q1K912"/>